<evidence type="ECO:0000313" key="7">
    <source>
        <dbReference type="EMBL" id="CAH1389664.1"/>
    </source>
</evidence>
<feature type="domain" description="BTB" evidence="5">
    <location>
        <begin position="31"/>
        <end position="96"/>
    </location>
</feature>
<gene>
    <name evidence="7" type="ORF">NEZAVI_LOCUS1027</name>
</gene>
<dbReference type="SUPFAM" id="SSF54695">
    <property type="entry name" value="POZ domain"/>
    <property type="match status" value="1"/>
</dbReference>
<proteinExistence type="predicted"/>
<comment type="subcellular location">
    <subcellularLocation>
        <location evidence="1 3">Nucleus</location>
    </subcellularLocation>
</comment>
<feature type="domain" description="HTH psq-type" evidence="6">
    <location>
        <begin position="266"/>
        <end position="318"/>
    </location>
</feature>
<evidence type="ECO:0000259" key="6">
    <source>
        <dbReference type="PROSITE" id="PS50960"/>
    </source>
</evidence>
<keyword evidence="8" id="KW-1185">Reference proteome</keyword>
<dbReference type="GO" id="GO:0003677">
    <property type="term" value="F:DNA binding"/>
    <property type="evidence" value="ECO:0007669"/>
    <property type="project" value="UniProtKB-UniRule"/>
</dbReference>
<keyword evidence="3" id="KW-0238">DNA-binding</keyword>
<dbReference type="InterPro" id="IPR009057">
    <property type="entry name" value="Homeodomain-like_sf"/>
</dbReference>
<dbReference type="Proteomes" id="UP001152798">
    <property type="component" value="Chromosome 1"/>
</dbReference>
<evidence type="ECO:0000256" key="3">
    <source>
        <dbReference type="PROSITE-ProRule" id="PRU00320"/>
    </source>
</evidence>
<dbReference type="Gene3D" id="3.30.710.10">
    <property type="entry name" value="Potassium Channel Kv1.1, Chain A"/>
    <property type="match status" value="1"/>
</dbReference>
<feature type="region of interest" description="Disordered" evidence="4">
    <location>
        <begin position="122"/>
        <end position="261"/>
    </location>
</feature>
<dbReference type="Pfam" id="PF00651">
    <property type="entry name" value="BTB"/>
    <property type="match status" value="1"/>
</dbReference>
<name>A0A9P0DX66_NEZVI</name>
<dbReference type="Pfam" id="PF05225">
    <property type="entry name" value="HTH_psq"/>
    <property type="match status" value="1"/>
</dbReference>
<dbReference type="Gene3D" id="1.10.10.60">
    <property type="entry name" value="Homeodomain-like"/>
    <property type="match status" value="1"/>
</dbReference>
<dbReference type="PANTHER" id="PTHR23110">
    <property type="entry name" value="BTB DOMAIN TRANSCRIPTION FACTOR"/>
    <property type="match status" value="1"/>
</dbReference>
<dbReference type="SMART" id="SM00225">
    <property type="entry name" value="BTB"/>
    <property type="match status" value="1"/>
</dbReference>
<dbReference type="InterPro" id="IPR007889">
    <property type="entry name" value="HTH_Psq"/>
</dbReference>
<dbReference type="GO" id="GO:0006357">
    <property type="term" value="P:regulation of transcription by RNA polymerase II"/>
    <property type="evidence" value="ECO:0007669"/>
    <property type="project" value="TreeGrafter"/>
</dbReference>
<reference evidence="7" key="1">
    <citation type="submission" date="2022-01" db="EMBL/GenBank/DDBJ databases">
        <authorList>
            <person name="King R."/>
        </authorList>
    </citation>
    <scope>NUCLEOTIDE SEQUENCE</scope>
</reference>
<dbReference type="EMBL" id="OV725077">
    <property type="protein sequence ID" value="CAH1389664.1"/>
    <property type="molecule type" value="Genomic_DNA"/>
</dbReference>
<evidence type="ECO:0000313" key="8">
    <source>
        <dbReference type="Proteomes" id="UP001152798"/>
    </source>
</evidence>
<dbReference type="CDD" id="cd18315">
    <property type="entry name" value="BTB_POZ_BAB-like"/>
    <property type="match status" value="1"/>
</dbReference>
<dbReference type="PROSITE" id="PS50097">
    <property type="entry name" value="BTB"/>
    <property type="match status" value="1"/>
</dbReference>
<dbReference type="GO" id="GO:0005634">
    <property type="term" value="C:nucleus"/>
    <property type="evidence" value="ECO:0007669"/>
    <property type="project" value="UniProtKB-SubCell"/>
</dbReference>
<sequence length="371" mass="41330">MAVQQFCLRWNNHQPNFISVFTNLLTNESLVDVTLAAEGKQLQAHKVVLSACSTYFQALFTSNPCQHPIVILKDIKYNDLKTMVDFMYYGEVNVSQDQLPAILKTAETLKVKGLAEMPEQLSLSKSISQSSEKAESPSPISPSVLRRKRLRKSSTGSGSEQTSEETAASGSGSTDIIPSSPVKHEPEEAVLRHEASTESETREGSHSFEDDNFPSRNVSEETTESNIRWSSTEENRPGPSQPAPQGWPYTTDGQLGLPSTDWPVYQRRKRSTNPQQDENFIAALEAVRTGGLGFCKAAKIYGVNNRTLWLEYKKRGYPITRPSSRSRSSLDHACSVQKIKLPPLPPPQQQISQDNTLSTPFDYPLYNFSTL</sequence>
<feature type="compositionally biased region" description="Low complexity" evidence="4">
    <location>
        <begin position="153"/>
        <end position="171"/>
    </location>
</feature>
<dbReference type="AlphaFoldDB" id="A0A9P0DX66"/>
<feature type="DNA-binding region" description="H-T-H motif" evidence="3">
    <location>
        <begin position="294"/>
        <end position="314"/>
    </location>
</feature>
<feature type="compositionally biased region" description="Basic and acidic residues" evidence="4">
    <location>
        <begin position="182"/>
        <end position="209"/>
    </location>
</feature>
<feature type="compositionally biased region" description="Low complexity" evidence="4">
    <location>
        <begin position="122"/>
        <end position="131"/>
    </location>
</feature>
<protein>
    <submittedName>
        <fullName evidence="7">Uncharacterized protein</fullName>
    </submittedName>
</protein>
<accession>A0A9P0DX66</accession>
<dbReference type="SUPFAM" id="SSF46689">
    <property type="entry name" value="Homeodomain-like"/>
    <property type="match status" value="1"/>
</dbReference>
<dbReference type="InterPro" id="IPR051095">
    <property type="entry name" value="Dros_DevTransReg"/>
</dbReference>
<dbReference type="InterPro" id="IPR011333">
    <property type="entry name" value="SKP1/BTB/POZ_sf"/>
</dbReference>
<evidence type="ECO:0000256" key="2">
    <source>
        <dbReference type="ARBA" id="ARBA00023242"/>
    </source>
</evidence>
<evidence type="ECO:0000256" key="1">
    <source>
        <dbReference type="ARBA" id="ARBA00004123"/>
    </source>
</evidence>
<dbReference type="PROSITE" id="PS50960">
    <property type="entry name" value="HTH_PSQ"/>
    <property type="match status" value="1"/>
</dbReference>
<dbReference type="PANTHER" id="PTHR23110:SF81">
    <property type="entry name" value="BTB-PROTEIN-VII, ISOFORM F-RELATED"/>
    <property type="match status" value="1"/>
</dbReference>
<evidence type="ECO:0000256" key="4">
    <source>
        <dbReference type="SAM" id="MobiDB-lite"/>
    </source>
</evidence>
<dbReference type="InterPro" id="IPR000210">
    <property type="entry name" value="BTB/POZ_dom"/>
</dbReference>
<keyword evidence="2 3" id="KW-0539">Nucleus</keyword>
<organism evidence="7 8">
    <name type="scientific">Nezara viridula</name>
    <name type="common">Southern green stink bug</name>
    <name type="synonym">Cimex viridulus</name>
    <dbReference type="NCBI Taxonomy" id="85310"/>
    <lineage>
        <taxon>Eukaryota</taxon>
        <taxon>Metazoa</taxon>
        <taxon>Ecdysozoa</taxon>
        <taxon>Arthropoda</taxon>
        <taxon>Hexapoda</taxon>
        <taxon>Insecta</taxon>
        <taxon>Pterygota</taxon>
        <taxon>Neoptera</taxon>
        <taxon>Paraneoptera</taxon>
        <taxon>Hemiptera</taxon>
        <taxon>Heteroptera</taxon>
        <taxon>Panheteroptera</taxon>
        <taxon>Pentatomomorpha</taxon>
        <taxon>Pentatomoidea</taxon>
        <taxon>Pentatomidae</taxon>
        <taxon>Pentatominae</taxon>
        <taxon>Nezara</taxon>
    </lineage>
</organism>
<evidence type="ECO:0000259" key="5">
    <source>
        <dbReference type="PROSITE" id="PS50097"/>
    </source>
</evidence>